<sequence>MLADLLASGAYERHVRSIRRKNAERRVVLLHALADRLGPKVTVAGADTGLHVVAWTNGIAAEREPEIIAAARAVGIGLYPVSPLYDPAAPRPATAGFILGYAGFDTEALRRGVAVLATVLAEHR</sequence>
<comment type="caution">
    <text evidence="1">The sequence shown here is derived from an EMBL/GenBank/DDBJ whole genome shotgun (WGS) entry which is preliminary data.</text>
</comment>
<dbReference type="PANTHER" id="PTHR46577:SF1">
    <property type="entry name" value="HTH-TYPE TRANSCRIPTIONAL REGULATORY PROTEIN GABR"/>
    <property type="match status" value="1"/>
</dbReference>
<evidence type="ECO:0008006" key="3">
    <source>
        <dbReference type="Google" id="ProtNLM"/>
    </source>
</evidence>
<dbReference type="Proteomes" id="UP001271249">
    <property type="component" value="Unassembled WGS sequence"/>
</dbReference>
<gene>
    <name evidence="1" type="ORF">RFN29_07865</name>
</gene>
<dbReference type="InterPro" id="IPR015424">
    <property type="entry name" value="PyrdxlP-dep_Trfase"/>
</dbReference>
<accession>A0ABU4YXE2</accession>
<dbReference type="Gene3D" id="3.40.640.10">
    <property type="entry name" value="Type I PLP-dependent aspartate aminotransferase-like (Major domain)"/>
    <property type="match status" value="1"/>
</dbReference>
<name>A0ABU4YXE2_9HYPH</name>
<protein>
    <recommendedName>
        <fullName evidence="3">GntR family transcriptional regulator</fullName>
    </recommendedName>
</protein>
<dbReference type="PANTHER" id="PTHR46577">
    <property type="entry name" value="HTH-TYPE TRANSCRIPTIONAL REGULATORY PROTEIN GABR"/>
    <property type="match status" value="1"/>
</dbReference>
<evidence type="ECO:0000313" key="2">
    <source>
        <dbReference type="Proteomes" id="UP001271249"/>
    </source>
</evidence>
<keyword evidence="2" id="KW-1185">Reference proteome</keyword>
<reference evidence="1 2" key="1">
    <citation type="submission" date="2023-08" db="EMBL/GenBank/DDBJ databases">
        <title>Implementing the SeqCode for naming new Mesorhizobium species isolated from Vachellia karroo root nodules.</title>
        <authorList>
            <person name="Van Lill M."/>
        </authorList>
    </citation>
    <scope>NUCLEOTIDE SEQUENCE [LARGE SCALE GENOMIC DNA]</scope>
    <source>
        <strain evidence="1 2">VK22B</strain>
    </source>
</reference>
<dbReference type="SUPFAM" id="SSF53383">
    <property type="entry name" value="PLP-dependent transferases"/>
    <property type="match status" value="1"/>
</dbReference>
<dbReference type="InterPro" id="IPR015421">
    <property type="entry name" value="PyrdxlP-dep_Trfase_major"/>
</dbReference>
<dbReference type="InterPro" id="IPR051446">
    <property type="entry name" value="HTH_trans_reg/aminotransferase"/>
</dbReference>
<organism evidence="1 2">
    <name type="scientific">Mesorhizobium captivum</name>
    <dbReference type="NCBI Taxonomy" id="3072319"/>
    <lineage>
        <taxon>Bacteria</taxon>
        <taxon>Pseudomonadati</taxon>
        <taxon>Pseudomonadota</taxon>
        <taxon>Alphaproteobacteria</taxon>
        <taxon>Hyphomicrobiales</taxon>
        <taxon>Phyllobacteriaceae</taxon>
        <taxon>Mesorhizobium</taxon>
    </lineage>
</organism>
<evidence type="ECO:0000313" key="1">
    <source>
        <dbReference type="EMBL" id="MDX8491493.1"/>
    </source>
</evidence>
<proteinExistence type="predicted"/>
<dbReference type="EMBL" id="JAVIJC010000006">
    <property type="protein sequence ID" value="MDX8491493.1"/>
    <property type="molecule type" value="Genomic_DNA"/>
</dbReference>